<dbReference type="InterPro" id="IPR009057">
    <property type="entry name" value="Homeodomain-like_sf"/>
</dbReference>
<dbReference type="SUPFAM" id="SSF48498">
    <property type="entry name" value="Tetracyclin repressor-like, C-terminal domain"/>
    <property type="match status" value="1"/>
</dbReference>
<evidence type="ECO:0000256" key="4">
    <source>
        <dbReference type="PROSITE-ProRule" id="PRU00335"/>
    </source>
</evidence>
<keyword evidence="3" id="KW-0804">Transcription</keyword>
<proteinExistence type="predicted"/>
<keyword evidence="1" id="KW-0805">Transcription regulation</keyword>
<dbReference type="EMBL" id="JBHSEN010000001">
    <property type="protein sequence ID" value="MFC4429155.1"/>
    <property type="molecule type" value="Genomic_DNA"/>
</dbReference>
<feature type="DNA-binding region" description="H-T-H motif" evidence="4">
    <location>
        <begin position="26"/>
        <end position="45"/>
    </location>
</feature>
<dbReference type="Pfam" id="PF00440">
    <property type="entry name" value="TetR_N"/>
    <property type="match status" value="1"/>
</dbReference>
<dbReference type="Proteomes" id="UP001595965">
    <property type="component" value="Unassembled WGS sequence"/>
</dbReference>
<dbReference type="InterPro" id="IPR001647">
    <property type="entry name" value="HTH_TetR"/>
</dbReference>
<evidence type="ECO:0000256" key="3">
    <source>
        <dbReference type="ARBA" id="ARBA00023163"/>
    </source>
</evidence>
<evidence type="ECO:0000256" key="2">
    <source>
        <dbReference type="ARBA" id="ARBA00023125"/>
    </source>
</evidence>
<sequence>MRTSKREQILADAVGLIEERGIESVTFENLADASGLSKSGLIYHFPSRHELLLGIHTHMAEVWAEELVEAAGGAAEDVSEAARLRAVVVTMGSNAPRAELLMALDAGTHPDFSAPWARVDQAWLPSPEPATDSEQAQAAYLVRLMADGLWMHDHLHERHLPDKVRAALIESVLARIP</sequence>
<evidence type="ECO:0000259" key="5">
    <source>
        <dbReference type="PROSITE" id="PS50977"/>
    </source>
</evidence>
<organism evidence="6 7">
    <name type="scientific">Citricoccus alkalitolerans</name>
    <dbReference type="NCBI Taxonomy" id="246603"/>
    <lineage>
        <taxon>Bacteria</taxon>
        <taxon>Bacillati</taxon>
        <taxon>Actinomycetota</taxon>
        <taxon>Actinomycetes</taxon>
        <taxon>Micrococcales</taxon>
        <taxon>Micrococcaceae</taxon>
        <taxon>Citricoccus</taxon>
    </lineage>
</organism>
<dbReference type="RefSeq" id="WP_344228863.1">
    <property type="nucleotide sequence ID" value="NZ_BAAALH010000002.1"/>
</dbReference>
<feature type="domain" description="HTH tetR-type" evidence="5">
    <location>
        <begin position="3"/>
        <end position="63"/>
    </location>
</feature>
<evidence type="ECO:0000256" key="1">
    <source>
        <dbReference type="ARBA" id="ARBA00023015"/>
    </source>
</evidence>
<keyword evidence="7" id="KW-1185">Reference proteome</keyword>
<dbReference type="InterPro" id="IPR041479">
    <property type="entry name" value="TetR_CgmR_C"/>
</dbReference>
<gene>
    <name evidence="6" type="ORF">ACFO0K_05610</name>
</gene>
<dbReference type="PANTHER" id="PTHR30055:SF234">
    <property type="entry name" value="HTH-TYPE TRANSCRIPTIONAL REGULATOR BETI"/>
    <property type="match status" value="1"/>
</dbReference>
<dbReference type="PRINTS" id="PR00455">
    <property type="entry name" value="HTHTETR"/>
</dbReference>
<dbReference type="PANTHER" id="PTHR30055">
    <property type="entry name" value="HTH-TYPE TRANSCRIPTIONAL REGULATOR RUTR"/>
    <property type="match status" value="1"/>
</dbReference>
<dbReference type="InterPro" id="IPR036271">
    <property type="entry name" value="Tet_transcr_reg_TetR-rel_C_sf"/>
</dbReference>
<comment type="caution">
    <text evidence="6">The sequence shown here is derived from an EMBL/GenBank/DDBJ whole genome shotgun (WGS) entry which is preliminary data.</text>
</comment>
<keyword evidence="2 4" id="KW-0238">DNA-binding</keyword>
<reference evidence="7" key="1">
    <citation type="journal article" date="2019" name="Int. J. Syst. Evol. Microbiol.">
        <title>The Global Catalogue of Microorganisms (GCM) 10K type strain sequencing project: providing services to taxonomists for standard genome sequencing and annotation.</title>
        <authorList>
            <consortium name="The Broad Institute Genomics Platform"/>
            <consortium name="The Broad Institute Genome Sequencing Center for Infectious Disease"/>
            <person name="Wu L."/>
            <person name="Ma J."/>
        </authorList>
    </citation>
    <scope>NUCLEOTIDE SEQUENCE [LARGE SCALE GENOMIC DNA]</scope>
    <source>
        <strain evidence="7">CGMCC 1.12125</strain>
    </source>
</reference>
<evidence type="ECO:0000313" key="7">
    <source>
        <dbReference type="Proteomes" id="UP001595965"/>
    </source>
</evidence>
<evidence type="ECO:0000313" key="6">
    <source>
        <dbReference type="EMBL" id="MFC4429155.1"/>
    </source>
</evidence>
<dbReference type="InterPro" id="IPR050109">
    <property type="entry name" value="HTH-type_TetR-like_transc_reg"/>
</dbReference>
<protein>
    <submittedName>
        <fullName evidence="6">TetR/AcrR family transcriptional regulator</fullName>
    </submittedName>
</protein>
<dbReference type="Gene3D" id="1.10.357.10">
    <property type="entry name" value="Tetracycline Repressor, domain 2"/>
    <property type="match status" value="1"/>
</dbReference>
<dbReference type="Pfam" id="PF17937">
    <property type="entry name" value="TetR_C_28"/>
    <property type="match status" value="1"/>
</dbReference>
<name>A0ABV8XXW1_9MICC</name>
<accession>A0ABV8XXW1</accession>
<dbReference type="PROSITE" id="PS50977">
    <property type="entry name" value="HTH_TETR_2"/>
    <property type="match status" value="1"/>
</dbReference>
<dbReference type="SUPFAM" id="SSF46689">
    <property type="entry name" value="Homeodomain-like"/>
    <property type="match status" value="1"/>
</dbReference>